<protein>
    <recommendedName>
        <fullName evidence="5">UBC core domain-containing protein</fullName>
    </recommendedName>
</protein>
<dbReference type="FunFam" id="3.10.110.10:FF:000090">
    <property type="entry name" value="Ubiquitin-conjugating enzyme E2-17 kDa"/>
    <property type="match status" value="1"/>
</dbReference>
<dbReference type="InterPro" id="IPR050113">
    <property type="entry name" value="Ub_conjugating_enzyme"/>
</dbReference>
<evidence type="ECO:0000259" key="5">
    <source>
        <dbReference type="PROSITE" id="PS50127"/>
    </source>
</evidence>
<comment type="similarity">
    <text evidence="4">Belongs to the ubiquitin-conjugating enzyme family.</text>
</comment>
<gene>
    <name evidence="6" type="ORF">FGO68_gene3461</name>
</gene>
<accession>A0A8J8NIC3</accession>
<dbReference type="OrthoDB" id="9984419at2759"/>
<name>A0A8J8NIC3_HALGN</name>
<evidence type="ECO:0000256" key="3">
    <source>
        <dbReference type="PROSITE-ProRule" id="PRU10133"/>
    </source>
</evidence>
<dbReference type="GO" id="GO:0005524">
    <property type="term" value="F:ATP binding"/>
    <property type="evidence" value="ECO:0007669"/>
    <property type="project" value="UniProtKB-UniRule"/>
</dbReference>
<evidence type="ECO:0000256" key="4">
    <source>
        <dbReference type="RuleBase" id="RU362109"/>
    </source>
</evidence>
<organism evidence="6 7">
    <name type="scientific">Halteria grandinella</name>
    <dbReference type="NCBI Taxonomy" id="5974"/>
    <lineage>
        <taxon>Eukaryota</taxon>
        <taxon>Sar</taxon>
        <taxon>Alveolata</taxon>
        <taxon>Ciliophora</taxon>
        <taxon>Intramacronucleata</taxon>
        <taxon>Spirotrichea</taxon>
        <taxon>Stichotrichia</taxon>
        <taxon>Sporadotrichida</taxon>
        <taxon>Halteriidae</taxon>
        <taxon>Halteria</taxon>
    </lineage>
</organism>
<dbReference type="InterPro" id="IPR016135">
    <property type="entry name" value="UBQ-conjugating_enzyme/RWD"/>
</dbReference>
<dbReference type="PROSITE" id="PS50127">
    <property type="entry name" value="UBC_2"/>
    <property type="match status" value="1"/>
</dbReference>
<feature type="active site" description="Glycyl thioester intermediate" evidence="3">
    <location>
        <position position="89"/>
    </location>
</feature>
<dbReference type="Gene3D" id="3.10.110.10">
    <property type="entry name" value="Ubiquitin Conjugating Enzyme"/>
    <property type="match status" value="1"/>
</dbReference>
<proteinExistence type="inferred from homology"/>
<dbReference type="PROSITE" id="PS00183">
    <property type="entry name" value="UBC_1"/>
    <property type="match status" value="1"/>
</dbReference>
<dbReference type="Pfam" id="PF00179">
    <property type="entry name" value="UQ_con"/>
    <property type="match status" value="1"/>
</dbReference>
<dbReference type="GO" id="GO:0016740">
    <property type="term" value="F:transferase activity"/>
    <property type="evidence" value="ECO:0007669"/>
    <property type="project" value="UniProtKB-KW"/>
</dbReference>
<dbReference type="AlphaFoldDB" id="A0A8J8NIC3"/>
<dbReference type="CDD" id="cd23790">
    <property type="entry name" value="UBCc_UBE2A_2B"/>
    <property type="match status" value="1"/>
</dbReference>
<keyword evidence="1" id="KW-0808">Transferase</keyword>
<dbReference type="PANTHER" id="PTHR24067">
    <property type="entry name" value="UBIQUITIN-CONJUGATING ENZYME E2"/>
    <property type="match status" value="1"/>
</dbReference>
<keyword evidence="7" id="KW-1185">Reference proteome</keyword>
<keyword evidence="2 4" id="KW-0833">Ubl conjugation pathway</keyword>
<dbReference type="EMBL" id="RRYP01015929">
    <property type="protein sequence ID" value="TNV75283.1"/>
    <property type="molecule type" value="Genomic_DNA"/>
</dbReference>
<keyword evidence="4" id="KW-0067">ATP-binding</keyword>
<sequence length="154" mass="17607">MNSNAERRLLKDLKKMEAENENSGITATPDDDSLFRWRAVIFGPEDTEWEGGVFRLVLEFTDEYPNKAPKVKFLTKMYHPNIYNDGSICLDILSSMWSPVYDISSILTSIQSLLCDPNTKSPANNEAAELFSKNYKEYVQRVKEVVEASLLDDE</sequence>
<evidence type="ECO:0000313" key="6">
    <source>
        <dbReference type="EMBL" id="TNV75283.1"/>
    </source>
</evidence>
<keyword evidence="4" id="KW-0547">Nucleotide-binding</keyword>
<dbReference type="SMART" id="SM00212">
    <property type="entry name" value="UBCc"/>
    <property type="match status" value="1"/>
</dbReference>
<dbReference type="SUPFAM" id="SSF54495">
    <property type="entry name" value="UBC-like"/>
    <property type="match status" value="1"/>
</dbReference>
<feature type="domain" description="UBC core" evidence="5">
    <location>
        <begin position="4"/>
        <end position="151"/>
    </location>
</feature>
<dbReference type="InterPro" id="IPR023313">
    <property type="entry name" value="UBQ-conjugating_AS"/>
</dbReference>
<dbReference type="Proteomes" id="UP000785679">
    <property type="component" value="Unassembled WGS sequence"/>
</dbReference>
<evidence type="ECO:0000256" key="2">
    <source>
        <dbReference type="ARBA" id="ARBA00022786"/>
    </source>
</evidence>
<comment type="caution">
    <text evidence="6">The sequence shown here is derived from an EMBL/GenBank/DDBJ whole genome shotgun (WGS) entry which is preliminary data.</text>
</comment>
<evidence type="ECO:0000256" key="1">
    <source>
        <dbReference type="ARBA" id="ARBA00022679"/>
    </source>
</evidence>
<evidence type="ECO:0000313" key="7">
    <source>
        <dbReference type="Proteomes" id="UP000785679"/>
    </source>
</evidence>
<reference evidence="6" key="1">
    <citation type="submission" date="2019-06" db="EMBL/GenBank/DDBJ databases">
        <authorList>
            <person name="Zheng W."/>
        </authorList>
    </citation>
    <scope>NUCLEOTIDE SEQUENCE</scope>
    <source>
        <strain evidence="6">QDHG01</strain>
    </source>
</reference>
<dbReference type="InterPro" id="IPR000608">
    <property type="entry name" value="UBC"/>
</dbReference>